<sequence length="62" mass="6920">MKKLIIILIIIIIAKILMAFLLPKVIPGAKASFFSQYSIDEKCYGFTFGTHCFGVIKSPVIK</sequence>
<protein>
    <submittedName>
        <fullName evidence="1">Uncharacterized protein</fullName>
    </submittedName>
</protein>
<comment type="caution">
    <text evidence="1">The sequence shown here is derived from an EMBL/GenBank/DDBJ whole genome shotgun (WGS) entry which is preliminary data.</text>
</comment>
<proteinExistence type="predicted"/>
<dbReference type="AlphaFoldDB" id="A0A2H0KSR9"/>
<evidence type="ECO:0000313" key="1">
    <source>
        <dbReference type="EMBL" id="PIQ75147.1"/>
    </source>
</evidence>
<dbReference type="EMBL" id="PCVO01000043">
    <property type="protein sequence ID" value="PIQ75147.1"/>
    <property type="molecule type" value="Genomic_DNA"/>
</dbReference>
<organism evidence="1 2">
    <name type="scientific">Candidatus Portnoybacteria bacterium CG11_big_fil_rev_8_21_14_0_20_40_15</name>
    <dbReference type="NCBI Taxonomy" id="1974817"/>
    <lineage>
        <taxon>Bacteria</taxon>
        <taxon>Candidatus Portnoyibacteriota</taxon>
    </lineage>
</organism>
<dbReference type="Proteomes" id="UP000229317">
    <property type="component" value="Unassembled WGS sequence"/>
</dbReference>
<reference evidence="1 2" key="1">
    <citation type="submission" date="2017-09" db="EMBL/GenBank/DDBJ databases">
        <title>Depth-based differentiation of microbial function through sediment-hosted aquifers and enrichment of novel symbionts in the deep terrestrial subsurface.</title>
        <authorList>
            <person name="Probst A.J."/>
            <person name="Ladd B."/>
            <person name="Jarett J.K."/>
            <person name="Geller-Mcgrath D.E."/>
            <person name="Sieber C.M."/>
            <person name="Emerson J.B."/>
            <person name="Anantharaman K."/>
            <person name="Thomas B.C."/>
            <person name="Malmstrom R."/>
            <person name="Stieglmeier M."/>
            <person name="Klingl A."/>
            <person name="Woyke T."/>
            <person name="Ryan C.M."/>
            <person name="Banfield J.F."/>
        </authorList>
    </citation>
    <scope>NUCLEOTIDE SEQUENCE [LARGE SCALE GENOMIC DNA]</scope>
    <source>
        <strain evidence="1">CG11_big_fil_rev_8_21_14_0_20_40_15</strain>
    </source>
</reference>
<accession>A0A2H0KSR9</accession>
<gene>
    <name evidence="1" type="ORF">COV84_02805</name>
</gene>
<evidence type="ECO:0000313" key="2">
    <source>
        <dbReference type="Proteomes" id="UP000229317"/>
    </source>
</evidence>
<name>A0A2H0KSR9_9BACT</name>